<dbReference type="Pfam" id="PF00656">
    <property type="entry name" value="Peptidase_C14"/>
    <property type="match status" value="1"/>
</dbReference>
<gene>
    <name evidence="9" type="ORF">PYW07_000805</name>
</gene>
<protein>
    <submittedName>
        <fullName evidence="9">Uncharacterized protein</fullName>
    </submittedName>
</protein>
<dbReference type="EMBL" id="JARGEI010000009">
    <property type="protein sequence ID" value="KAJ8726107.1"/>
    <property type="molecule type" value="Genomic_DNA"/>
</dbReference>
<evidence type="ECO:0000256" key="5">
    <source>
        <dbReference type="ARBA" id="ARBA00023145"/>
    </source>
</evidence>
<dbReference type="PANTHER" id="PTHR10454">
    <property type="entry name" value="CASPASE"/>
    <property type="match status" value="1"/>
</dbReference>
<evidence type="ECO:0000256" key="1">
    <source>
        <dbReference type="ARBA" id="ARBA00010134"/>
    </source>
</evidence>
<evidence type="ECO:0000256" key="6">
    <source>
        <dbReference type="RuleBase" id="RU003971"/>
    </source>
</evidence>
<dbReference type="InterPro" id="IPR011600">
    <property type="entry name" value="Pept_C14_caspase"/>
</dbReference>
<dbReference type="InterPro" id="IPR016129">
    <property type="entry name" value="Caspase_his_AS"/>
</dbReference>
<dbReference type="InterPro" id="IPR033139">
    <property type="entry name" value="Caspase_cys_AS"/>
</dbReference>
<dbReference type="Proteomes" id="UP001231518">
    <property type="component" value="Chromosome 10"/>
</dbReference>
<reference evidence="9" key="1">
    <citation type="submission" date="2023-03" db="EMBL/GenBank/DDBJ databases">
        <title>Chromosome-level genomes of two armyworms, Mythimna separata and Mythimna loreyi, provide insights into the biosynthesis and reception of sex pheromones.</title>
        <authorList>
            <person name="Zhao H."/>
        </authorList>
    </citation>
    <scope>NUCLEOTIDE SEQUENCE</scope>
    <source>
        <strain evidence="9">BeijingLab</strain>
        <tissue evidence="9">Pupa</tissue>
    </source>
</reference>
<sequence>MVNFYQGTSADTTPYDVLPSNSSREPTAPVAAIKFDKDAPYYDMTGDKFLIILNQHSFEDTKHFKHRPSLRNGTYQDEGRLRQVFHLLGFITFVFRNLKYKDIINRLTSIASLDHSRTSCICITILTHGDKGGKVFAADQPYKLSEVMDIFGKQANLTNKPKLFFVQACRGGNMDSGHTVNLSTTCDSRLGAMPIYQSSETTCHYSTFEELMMVMEQEEAKTDAPSFNCSNLLNLIKAWKNRWNAEDSDASLSQNKSFLTVPTHADTLVLCSTVEDFLSYRDGSGSWMIQALCNTIENNHQNENLLDMIIQMNRTVAYDKVTVLCKLKEMNKKKQMPETRFTLTKQLKF</sequence>
<organism evidence="9 10">
    <name type="scientific">Mythimna separata</name>
    <name type="common">Oriental armyworm</name>
    <name type="synonym">Pseudaletia separata</name>
    <dbReference type="NCBI Taxonomy" id="271217"/>
    <lineage>
        <taxon>Eukaryota</taxon>
        <taxon>Metazoa</taxon>
        <taxon>Ecdysozoa</taxon>
        <taxon>Arthropoda</taxon>
        <taxon>Hexapoda</taxon>
        <taxon>Insecta</taxon>
        <taxon>Pterygota</taxon>
        <taxon>Neoptera</taxon>
        <taxon>Endopterygota</taxon>
        <taxon>Lepidoptera</taxon>
        <taxon>Glossata</taxon>
        <taxon>Ditrysia</taxon>
        <taxon>Noctuoidea</taxon>
        <taxon>Noctuidae</taxon>
        <taxon>Noctuinae</taxon>
        <taxon>Hadenini</taxon>
        <taxon>Mythimna</taxon>
    </lineage>
</organism>
<dbReference type="PROSITE" id="PS50207">
    <property type="entry name" value="CASPASE_P10"/>
    <property type="match status" value="1"/>
</dbReference>
<dbReference type="AlphaFoldDB" id="A0AAD7YR30"/>
<dbReference type="Gene3D" id="3.40.50.1460">
    <property type="match status" value="1"/>
</dbReference>
<dbReference type="PANTHER" id="PTHR10454:SF232">
    <property type="entry name" value="AT03047P-RELATED"/>
    <property type="match status" value="1"/>
</dbReference>
<keyword evidence="3" id="KW-0378">Hydrolase</keyword>
<dbReference type="SMART" id="SM00115">
    <property type="entry name" value="CASc"/>
    <property type="match status" value="1"/>
</dbReference>
<evidence type="ECO:0000313" key="9">
    <source>
        <dbReference type="EMBL" id="KAJ8726107.1"/>
    </source>
</evidence>
<name>A0AAD7YR30_MYTSE</name>
<dbReference type="PROSITE" id="PS01121">
    <property type="entry name" value="CASPASE_HIS"/>
    <property type="match status" value="1"/>
</dbReference>
<keyword evidence="5" id="KW-0865">Zymogen</keyword>
<proteinExistence type="inferred from homology"/>
<evidence type="ECO:0000256" key="3">
    <source>
        <dbReference type="ARBA" id="ARBA00022801"/>
    </source>
</evidence>
<dbReference type="InterPro" id="IPR001309">
    <property type="entry name" value="Pept_C14_p20"/>
</dbReference>
<evidence type="ECO:0000256" key="2">
    <source>
        <dbReference type="ARBA" id="ARBA00022670"/>
    </source>
</evidence>
<evidence type="ECO:0000259" key="8">
    <source>
        <dbReference type="PROSITE" id="PS50208"/>
    </source>
</evidence>
<dbReference type="GO" id="GO:0006915">
    <property type="term" value="P:apoptotic process"/>
    <property type="evidence" value="ECO:0007669"/>
    <property type="project" value="TreeGrafter"/>
</dbReference>
<dbReference type="InterPro" id="IPR015917">
    <property type="entry name" value="Pept_C14A"/>
</dbReference>
<dbReference type="SUPFAM" id="SSF52129">
    <property type="entry name" value="Caspase-like"/>
    <property type="match status" value="1"/>
</dbReference>
<accession>A0AAD7YR30</accession>
<dbReference type="InterPro" id="IPR002138">
    <property type="entry name" value="Pept_C14_p10"/>
</dbReference>
<feature type="domain" description="Caspase family p20" evidence="8">
    <location>
        <begin position="46"/>
        <end position="173"/>
    </location>
</feature>
<dbReference type="GO" id="GO:0005737">
    <property type="term" value="C:cytoplasm"/>
    <property type="evidence" value="ECO:0007669"/>
    <property type="project" value="TreeGrafter"/>
</dbReference>
<keyword evidence="10" id="KW-1185">Reference proteome</keyword>
<dbReference type="PROSITE" id="PS01122">
    <property type="entry name" value="CASPASE_CYS"/>
    <property type="match status" value="1"/>
</dbReference>
<comment type="similarity">
    <text evidence="1 6">Belongs to the peptidase C14A family.</text>
</comment>
<dbReference type="InterPro" id="IPR002398">
    <property type="entry name" value="Pept_C14"/>
</dbReference>
<keyword evidence="4" id="KW-0788">Thiol protease</keyword>
<dbReference type="GO" id="GO:0043525">
    <property type="term" value="P:positive regulation of neuron apoptotic process"/>
    <property type="evidence" value="ECO:0007669"/>
    <property type="project" value="TreeGrafter"/>
</dbReference>
<dbReference type="Gene3D" id="3.30.70.1470">
    <property type="entry name" value="Caspase-like"/>
    <property type="match status" value="1"/>
</dbReference>
<dbReference type="PRINTS" id="PR00376">
    <property type="entry name" value="IL1BCENZYME"/>
</dbReference>
<feature type="domain" description="Caspase family p10" evidence="7">
    <location>
        <begin position="257"/>
        <end position="349"/>
    </location>
</feature>
<dbReference type="GO" id="GO:0006508">
    <property type="term" value="P:proteolysis"/>
    <property type="evidence" value="ECO:0007669"/>
    <property type="project" value="UniProtKB-KW"/>
</dbReference>
<evidence type="ECO:0000259" key="7">
    <source>
        <dbReference type="PROSITE" id="PS50207"/>
    </source>
</evidence>
<evidence type="ECO:0000256" key="4">
    <source>
        <dbReference type="ARBA" id="ARBA00022807"/>
    </source>
</evidence>
<evidence type="ECO:0000313" key="10">
    <source>
        <dbReference type="Proteomes" id="UP001231518"/>
    </source>
</evidence>
<comment type="caution">
    <text evidence="9">The sequence shown here is derived from an EMBL/GenBank/DDBJ whole genome shotgun (WGS) entry which is preliminary data.</text>
</comment>
<dbReference type="InterPro" id="IPR029030">
    <property type="entry name" value="Caspase-like_dom_sf"/>
</dbReference>
<keyword evidence="2" id="KW-0645">Protease</keyword>
<dbReference type="PROSITE" id="PS50208">
    <property type="entry name" value="CASPASE_P20"/>
    <property type="match status" value="1"/>
</dbReference>
<dbReference type="GO" id="GO:0004197">
    <property type="term" value="F:cysteine-type endopeptidase activity"/>
    <property type="evidence" value="ECO:0007669"/>
    <property type="project" value="InterPro"/>
</dbReference>